<evidence type="ECO:0000256" key="1">
    <source>
        <dbReference type="ARBA" id="ARBA00004496"/>
    </source>
</evidence>
<feature type="coiled-coil region" evidence="9">
    <location>
        <begin position="238"/>
        <end position="310"/>
    </location>
</feature>
<evidence type="ECO:0000256" key="3">
    <source>
        <dbReference type="ARBA" id="ARBA00022490"/>
    </source>
</evidence>
<evidence type="ECO:0000313" key="11">
    <source>
        <dbReference type="Proteomes" id="UP000588186"/>
    </source>
</evidence>
<keyword evidence="4 10" id="KW-0808">Transferase</keyword>
<dbReference type="GO" id="GO:0005737">
    <property type="term" value="C:cytoplasm"/>
    <property type="evidence" value="ECO:0007669"/>
    <property type="project" value="UniProtKB-SubCell"/>
</dbReference>
<sequence>MLVKQITEQEFYDYMESYEGLYHFIHDEIYYDYVKTKLETFLLGFYKDEKLSGVAFLSAYPMMRKYRGFSTHFGPLLTDFNNEDYAFFLREIDQFIRNNKGLEVTIAPNQIYQVRDRDGNVIEEDPRNNREIMDVFERVGFKHHGFTKQLVFSEHLRYQSVVDISGTLNDVYDRMETKMRSNIRRALKHPIKIRHLSPDEYDEFLYIYKDTEERLGFDKVPSERILDQLRILDKKIYVVLAELDLDDLIQTLNEEKTELQDEIDRLEKEHDLEKASRKVRNVYKDTKTKIDQVQAQIEDAEARIKKYGEVIPLSTAMYYFNNNEMVYLYSGSLREHSKYLATNFVTIKMIEDAQKKGLKRFNMYGITGNFDEDAVDYGVFQFKRGFGAEIEELPGTFSKIYHPMIYKIGKALKRI</sequence>
<dbReference type="InterPro" id="IPR003447">
    <property type="entry name" value="FEMABX"/>
</dbReference>
<evidence type="ECO:0000313" key="10">
    <source>
        <dbReference type="EMBL" id="CAD2075424.1"/>
    </source>
</evidence>
<dbReference type="GO" id="GO:0008360">
    <property type="term" value="P:regulation of cell shape"/>
    <property type="evidence" value="ECO:0007669"/>
    <property type="project" value="UniProtKB-KW"/>
</dbReference>
<dbReference type="Gene3D" id="1.20.58.90">
    <property type="match status" value="1"/>
</dbReference>
<keyword evidence="3" id="KW-0963">Cytoplasm</keyword>
<dbReference type="EMBL" id="CAJEWB010000010">
    <property type="protein sequence ID" value="CAD2075424.1"/>
    <property type="molecule type" value="Genomic_DNA"/>
</dbReference>
<evidence type="ECO:0000256" key="9">
    <source>
        <dbReference type="SAM" id="Coils"/>
    </source>
</evidence>
<comment type="caution">
    <text evidence="10">The sequence shown here is derived from an EMBL/GenBank/DDBJ whole genome shotgun (WGS) entry which is preliminary data.</text>
</comment>
<dbReference type="Proteomes" id="UP000588186">
    <property type="component" value="Unassembled WGS sequence"/>
</dbReference>
<dbReference type="InterPro" id="IPR050644">
    <property type="entry name" value="PG_Glycine_Bridge_Synth"/>
</dbReference>
<dbReference type="PANTHER" id="PTHR36174:SF2">
    <property type="entry name" value="AMINOACYLTRANSFERASE FEMA"/>
    <property type="match status" value="1"/>
</dbReference>
<proteinExistence type="inferred from homology"/>
<evidence type="ECO:0000256" key="8">
    <source>
        <dbReference type="ARBA" id="ARBA00023316"/>
    </source>
</evidence>
<keyword evidence="6" id="KW-0573">Peptidoglycan synthesis</keyword>
<dbReference type="SUPFAM" id="SSF55729">
    <property type="entry name" value="Acyl-CoA N-acyltransferases (Nat)"/>
    <property type="match status" value="2"/>
</dbReference>
<dbReference type="Pfam" id="PF02388">
    <property type="entry name" value="FemAB"/>
    <property type="match status" value="1"/>
</dbReference>
<keyword evidence="7 10" id="KW-0012">Acyltransferase</keyword>
<evidence type="ECO:0000256" key="7">
    <source>
        <dbReference type="ARBA" id="ARBA00023315"/>
    </source>
</evidence>
<dbReference type="GO" id="GO:0016755">
    <property type="term" value="F:aminoacyltransferase activity"/>
    <property type="evidence" value="ECO:0007669"/>
    <property type="project" value="InterPro"/>
</dbReference>
<dbReference type="GO" id="GO:0071555">
    <property type="term" value="P:cell wall organization"/>
    <property type="evidence" value="ECO:0007669"/>
    <property type="project" value="UniProtKB-KW"/>
</dbReference>
<dbReference type="AlphaFoldDB" id="A0A6V7RCG2"/>
<dbReference type="RefSeq" id="WP_186077438.1">
    <property type="nucleotide sequence ID" value="NZ_CAJEWB010000010.1"/>
</dbReference>
<comment type="similarity">
    <text evidence="2">Belongs to the FemABX family.</text>
</comment>
<keyword evidence="8" id="KW-0961">Cell wall biogenesis/degradation</keyword>
<evidence type="ECO:0000256" key="6">
    <source>
        <dbReference type="ARBA" id="ARBA00022984"/>
    </source>
</evidence>
<evidence type="ECO:0000256" key="2">
    <source>
        <dbReference type="ARBA" id="ARBA00009943"/>
    </source>
</evidence>
<keyword evidence="9" id="KW-0175">Coiled coil</keyword>
<dbReference type="GO" id="GO:0009252">
    <property type="term" value="P:peptidoglycan biosynthetic process"/>
    <property type="evidence" value="ECO:0007669"/>
    <property type="project" value="UniProtKB-KW"/>
</dbReference>
<reference evidence="10 11" key="1">
    <citation type="submission" date="2020-07" db="EMBL/GenBank/DDBJ databases">
        <authorList>
            <person name="Criscuolo A."/>
        </authorList>
    </citation>
    <scope>NUCLEOTIDE SEQUENCE [LARGE SCALE GENOMIC DNA]</scope>
    <source>
        <strain evidence="10">CIP107946</strain>
    </source>
</reference>
<keyword evidence="5" id="KW-0133">Cell shape</keyword>
<dbReference type="Gene3D" id="3.40.630.30">
    <property type="match status" value="2"/>
</dbReference>
<protein>
    <submittedName>
        <fullName evidence="10">Aminoacyltransferase FemA</fullName>
    </submittedName>
</protein>
<dbReference type="InterPro" id="IPR016181">
    <property type="entry name" value="Acyl_CoA_acyltransferase"/>
</dbReference>
<comment type="subcellular location">
    <subcellularLocation>
        <location evidence="1">Cytoplasm</location>
    </subcellularLocation>
</comment>
<accession>A0A6V7RCG2</accession>
<name>A0A6V7RCG2_9BACL</name>
<dbReference type="PROSITE" id="PS51191">
    <property type="entry name" value="FEMABX"/>
    <property type="match status" value="1"/>
</dbReference>
<keyword evidence="11" id="KW-1185">Reference proteome</keyword>
<evidence type="ECO:0000256" key="4">
    <source>
        <dbReference type="ARBA" id="ARBA00022679"/>
    </source>
</evidence>
<dbReference type="PANTHER" id="PTHR36174">
    <property type="entry name" value="LIPID II:GLYCINE GLYCYLTRANSFERASE"/>
    <property type="match status" value="1"/>
</dbReference>
<evidence type="ECO:0000256" key="5">
    <source>
        <dbReference type="ARBA" id="ARBA00022960"/>
    </source>
</evidence>
<organism evidence="10 11">
    <name type="scientific">Phocicoccus pinnipedialis</name>
    <dbReference type="NCBI Taxonomy" id="110845"/>
    <lineage>
        <taxon>Bacteria</taxon>
        <taxon>Bacillati</taxon>
        <taxon>Bacillota</taxon>
        <taxon>Bacilli</taxon>
        <taxon>Bacillales</taxon>
        <taxon>Salinicoccaceae</taxon>
        <taxon>Phocicoccus</taxon>
    </lineage>
</organism>
<gene>
    <name evidence="10" type="primary">femA_2</name>
    <name evidence="10" type="ORF">JEOPIN946_01008</name>
</gene>